<reference evidence="1 2" key="1">
    <citation type="submission" date="2022-01" db="EMBL/GenBank/DDBJ databases">
        <authorList>
            <person name="Stokar-Avihail A."/>
        </authorList>
    </citation>
    <scope>NUCLEOTIDE SEQUENCE [LARGE SCALE GENOMIC DNA]</scope>
</reference>
<protein>
    <submittedName>
        <fullName evidence="1">Uncharacterized protein</fullName>
    </submittedName>
</protein>
<organism evidence="1 2">
    <name type="scientific">Bacillus phage FADO</name>
    <dbReference type="NCBI Taxonomy" id="2917160"/>
    <lineage>
        <taxon>Viruses</taxon>
        <taxon>Duplodnaviria</taxon>
        <taxon>Heunggongvirae</taxon>
        <taxon>Uroviricota</taxon>
        <taxon>Caudoviricetes</taxon>
        <taxon>Heleneionescovirinae</taxon>
        <taxon>Zhangjivirus</taxon>
        <taxon>Zhangjivirus fado</taxon>
    </lineage>
</organism>
<name>A0AAE9GCB7_9CAUD</name>
<sequence length="58" mass="6927">MESRHTLNEEDLDILNSLKTQLDIHIPQLVERGVRKTNIEIELLFHIKKLLKEEVDYD</sequence>
<dbReference type="Proteomes" id="UP000831021">
    <property type="component" value="Segment"/>
</dbReference>
<gene>
    <name evidence="1" type="ORF">fado_205</name>
</gene>
<accession>A0AAE9GCB7</accession>
<evidence type="ECO:0000313" key="1">
    <source>
        <dbReference type="EMBL" id="UNY48920.1"/>
    </source>
</evidence>
<evidence type="ECO:0000313" key="2">
    <source>
        <dbReference type="Proteomes" id="UP000831021"/>
    </source>
</evidence>
<proteinExistence type="predicted"/>
<keyword evidence="2" id="KW-1185">Reference proteome</keyword>
<dbReference type="EMBL" id="OM236516">
    <property type="protein sequence ID" value="UNY48920.1"/>
    <property type="molecule type" value="Genomic_DNA"/>
</dbReference>